<dbReference type="RefSeq" id="WP_188314510.1">
    <property type="nucleotide sequence ID" value="NZ_JABTCG010000004.1"/>
</dbReference>
<dbReference type="EMBL" id="JABTCG010000004">
    <property type="protein sequence ID" value="MBD0851389.1"/>
    <property type="molecule type" value="Genomic_DNA"/>
</dbReference>
<evidence type="ECO:0008006" key="3">
    <source>
        <dbReference type="Google" id="ProtNLM"/>
    </source>
</evidence>
<organism evidence="1 2">
    <name type="scientific">Maribacter arenosus</name>
    <dbReference type="NCBI Taxonomy" id="1854708"/>
    <lineage>
        <taxon>Bacteria</taxon>
        <taxon>Pseudomonadati</taxon>
        <taxon>Bacteroidota</taxon>
        <taxon>Flavobacteriia</taxon>
        <taxon>Flavobacteriales</taxon>
        <taxon>Flavobacteriaceae</taxon>
        <taxon>Maribacter</taxon>
    </lineage>
</organism>
<evidence type="ECO:0000313" key="1">
    <source>
        <dbReference type="EMBL" id="MBD0851389.1"/>
    </source>
</evidence>
<dbReference type="Proteomes" id="UP000598350">
    <property type="component" value="Unassembled WGS sequence"/>
</dbReference>
<protein>
    <recommendedName>
        <fullName evidence="3">MG2 domain-containing protein</fullName>
    </recommendedName>
</protein>
<comment type="caution">
    <text evidence="1">The sequence shown here is derived from an EMBL/GenBank/DDBJ whole genome shotgun (WGS) entry which is preliminary data.</text>
</comment>
<sequence>MKSVVSLVFLLYMIGLPVNGQSIPKSKKEAQGFADIAPENLYVHFNTTLLFPAEYMYYKVYCFDLDRKRLSEISKVAYVELIGEDKKAVFKHKVRLHNGAGQGDFFVPVSLPSGNYKLIAYTNWMKNFGNGHFFENDISIINPYQSDQKAILAPPVKQIDSLKNSLAIEETSVMNLSNTVHNKVGPIKLRLGKRTYTKRSKVTLVLNTDKNIDMASGDYSLSVRQIGNLPQHDRIYMNTGLFSTSDIAGSLDGRLQLHLPELRGELISGRVIATKEGISIANQKVAISLPGKDYQFKIAQTNSTGAFYINLDKAYPGEQVIVQALGKDRFGLDVEWYQPSSPDYSQLEFKKLKIDQGNAASIQERSIHNQIESAYFKFKPDSILPATHVLPFADQNVRNYDMVEYTDFKSVREALLEIIKAAWVRRNTENEEEIEVKSMDLVSNPDLLPLVIVDGLIVQDHGRLLEYDARNLSSIRVFRDKYVFGPQIFQGALVFETKKSNYTQDVNDPYIERFQMLKPQLRKHYFTQRYNAESDSTAFSLPDDRLQLLWMPEMIMNGNANTIEFFTSDVTGEFEICLEGFLNSGKPVSIRETFFVE</sequence>
<evidence type="ECO:0000313" key="2">
    <source>
        <dbReference type="Proteomes" id="UP000598350"/>
    </source>
</evidence>
<accession>A0ABR7VCK2</accession>
<keyword evidence="2" id="KW-1185">Reference proteome</keyword>
<reference evidence="1 2" key="1">
    <citation type="submission" date="2020-05" db="EMBL/GenBank/DDBJ databases">
        <title>The draft genome sequence of Maribacter arenosus CAU 1321.</title>
        <authorList>
            <person name="Mu L."/>
        </authorList>
    </citation>
    <scope>NUCLEOTIDE SEQUENCE [LARGE SCALE GENOMIC DNA]</scope>
    <source>
        <strain evidence="1 2">CAU 1321</strain>
    </source>
</reference>
<gene>
    <name evidence="1" type="ORF">HPE63_11985</name>
</gene>
<proteinExistence type="predicted"/>
<name>A0ABR7VCK2_9FLAO</name>